<dbReference type="PANTHER" id="PTHR40088:SF2">
    <property type="entry name" value="SECRETED SUGAR HYDROLASE"/>
    <property type="match status" value="1"/>
</dbReference>
<comment type="subcellular location">
    <subcellularLocation>
        <location evidence="1">Secreted</location>
    </subcellularLocation>
</comment>
<dbReference type="RefSeq" id="WP_138952227.1">
    <property type="nucleotide sequence ID" value="NZ_CP040749.1"/>
</dbReference>
<evidence type="ECO:0000313" key="7">
    <source>
        <dbReference type="Proteomes" id="UP000306229"/>
    </source>
</evidence>
<dbReference type="Gene3D" id="2.160.20.10">
    <property type="entry name" value="Single-stranded right-handed beta-helix, Pectin lyase-like"/>
    <property type="match status" value="1"/>
</dbReference>
<dbReference type="NCBIfam" id="NF041518">
    <property type="entry name" value="choice_anch_Q"/>
    <property type="match status" value="1"/>
</dbReference>
<dbReference type="InterPro" id="IPR039448">
    <property type="entry name" value="Beta_helix"/>
</dbReference>
<dbReference type="InterPro" id="IPR052052">
    <property type="entry name" value="Polysaccharide_Lyase_9"/>
</dbReference>
<dbReference type="InterPro" id="IPR011050">
    <property type="entry name" value="Pectin_lyase_fold/virulence"/>
</dbReference>
<evidence type="ECO:0000256" key="1">
    <source>
        <dbReference type="ARBA" id="ARBA00004613"/>
    </source>
</evidence>
<dbReference type="Pfam" id="PF13229">
    <property type="entry name" value="Beta_helix"/>
    <property type="match status" value="1"/>
</dbReference>
<dbReference type="KEGG" id="fbe:FF125_21495"/>
<dbReference type="SMART" id="SM00710">
    <property type="entry name" value="PbH1"/>
    <property type="match status" value="8"/>
</dbReference>
<dbReference type="GO" id="GO:0016837">
    <property type="term" value="F:carbon-oxygen lyase activity, acting on polysaccharides"/>
    <property type="evidence" value="ECO:0007669"/>
    <property type="project" value="TreeGrafter"/>
</dbReference>
<accession>A0A5B7TZK9</accession>
<dbReference type="InterPro" id="IPR012334">
    <property type="entry name" value="Pectin_lyas_fold"/>
</dbReference>
<evidence type="ECO:0000259" key="5">
    <source>
        <dbReference type="Pfam" id="PF13229"/>
    </source>
</evidence>
<dbReference type="PANTHER" id="PTHR40088">
    <property type="entry name" value="PECTATE LYASE (EUROFUNG)"/>
    <property type="match status" value="1"/>
</dbReference>
<dbReference type="GO" id="GO:0005576">
    <property type="term" value="C:extracellular region"/>
    <property type="evidence" value="ECO:0007669"/>
    <property type="project" value="UniProtKB-SubCell"/>
</dbReference>
<keyword evidence="7" id="KW-1185">Reference proteome</keyword>
<evidence type="ECO:0000313" key="6">
    <source>
        <dbReference type="EMBL" id="QCX40893.1"/>
    </source>
</evidence>
<dbReference type="EMBL" id="CP040749">
    <property type="protein sequence ID" value="QCX40893.1"/>
    <property type="molecule type" value="Genomic_DNA"/>
</dbReference>
<evidence type="ECO:0000256" key="2">
    <source>
        <dbReference type="ARBA" id="ARBA00022525"/>
    </source>
</evidence>
<feature type="domain" description="Right handed beta helix" evidence="5">
    <location>
        <begin position="164"/>
        <end position="305"/>
    </location>
</feature>
<reference evidence="6 7" key="1">
    <citation type="submission" date="2019-05" db="EMBL/GenBank/DDBJ databases">
        <title>Algicella ahnfeltiae gen. nov., sp. nov., a novel marine bacterium of the family Flavobacteriaceae isolated from a red alga.</title>
        <authorList>
            <person name="Nedashkovskaya O.I."/>
            <person name="Kukhlevskiy A.D."/>
            <person name="Kim S.-G."/>
            <person name="Zhukova N.V."/>
            <person name="Mikhailov V.V."/>
        </authorList>
    </citation>
    <scope>NUCLEOTIDE SEQUENCE [LARGE SCALE GENOMIC DNA]</scope>
    <source>
        <strain evidence="6 7">10Alg115</strain>
    </source>
</reference>
<feature type="signal peptide" evidence="4">
    <location>
        <begin position="1"/>
        <end position="23"/>
    </location>
</feature>
<keyword evidence="2" id="KW-0964">Secreted</keyword>
<evidence type="ECO:0000256" key="3">
    <source>
        <dbReference type="ARBA" id="ARBA00022729"/>
    </source>
</evidence>
<proteinExistence type="predicted"/>
<feature type="chain" id="PRO_5022886076" description="Right handed beta helix domain-containing protein" evidence="4">
    <location>
        <begin position="24"/>
        <end position="480"/>
    </location>
</feature>
<organism evidence="6 7">
    <name type="scientific">Aureibaculum algae</name>
    <dbReference type="NCBI Taxonomy" id="2584122"/>
    <lineage>
        <taxon>Bacteria</taxon>
        <taxon>Pseudomonadati</taxon>
        <taxon>Bacteroidota</taxon>
        <taxon>Flavobacteriia</taxon>
        <taxon>Flavobacteriales</taxon>
        <taxon>Flavobacteriaceae</taxon>
        <taxon>Aureibaculum</taxon>
    </lineage>
</organism>
<keyword evidence="3 4" id="KW-0732">Signal</keyword>
<dbReference type="Proteomes" id="UP000306229">
    <property type="component" value="Chromosome"/>
</dbReference>
<name>A0A5B7TZK9_9FLAO</name>
<dbReference type="InterPro" id="IPR059226">
    <property type="entry name" value="Choice_anch_Q_dom"/>
</dbReference>
<evidence type="ECO:0000256" key="4">
    <source>
        <dbReference type="SAM" id="SignalP"/>
    </source>
</evidence>
<dbReference type="SUPFAM" id="SSF51126">
    <property type="entry name" value="Pectin lyase-like"/>
    <property type="match status" value="1"/>
</dbReference>
<protein>
    <recommendedName>
        <fullName evidence="5">Right handed beta helix domain-containing protein</fullName>
    </recommendedName>
</protein>
<gene>
    <name evidence="6" type="ORF">FF125_21495</name>
</gene>
<dbReference type="AlphaFoldDB" id="A0A5B7TZK9"/>
<dbReference type="OrthoDB" id="974771at2"/>
<dbReference type="InterPro" id="IPR006626">
    <property type="entry name" value="PbH1"/>
</dbReference>
<sequence length="480" mass="53124">MNKTITLLLLFSVSMLFSQSNYYVGFDGDNSNEGSKKRPWKTVQFGINQLFPGDTLNINAGVYNEKLTVNRSGSKDNRIVIRGEKNAVIDATGIDNSQNAILKIENQSFITVTNLELANNIHNYAQGIFINGSSTDITINHCNIHDIHFSNNPKKKANPERNAQGIIVHGSNSEIAITNLLIDSNELYDCRLGYSEGIAVSGNVDGFVVKNNKVYDLTNIGIDIVGHEKVCKDPLKDQARNGVLSNNVVYNCVSPYANSAGIYVDGGQNLEISNNTTFGNGYGIEIGCENKGKSADNITVRNNVIYKNEIAGISVGGFNYPESGKVTNSSFYNNTLFHNTISSKSIAEVYISYNEGLHFENNIIYSDKSGKTIFGNLSSTNVIIDYNLYYSTSQNIFFDWNTKWCVDLLSFQEETGFDKFSTYQNPNFLNGNEFDFHLKDTSPAINSGNSEHVILKGEKDIDGQLRVIDTIIDIGADEYN</sequence>